<dbReference type="InterPro" id="IPR043135">
    <property type="entry name" value="Fur_C"/>
</dbReference>
<comment type="similarity">
    <text evidence="1">Belongs to the Fur family.</text>
</comment>
<keyword evidence="3 7" id="KW-0862">Zinc</keyword>
<evidence type="ECO:0000256" key="1">
    <source>
        <dbReference type="ARBA" id="ARBA00007957"/>
    </source>
</evidence>
<dbReference type="STRING" id="1132855.GCA_000384255_01283"/>
<keyword evidence="2" id="KW-0678">Repressor</keyword>
<evidence type="ECO:0000256" key="7">
    <source>
        <dbReference type="PIRSR" id="PIRSR602481-1"/>
    </source>
</evidence>
<protein>
    <submittedName>
        <fullName evidence="8">Transcriptional repressor</fullName>
    </submittedName>
</protein>
<gene>
    <name evidence="8" type="ORF">DCW48_07850</name>
</gene>
<keyword evidence="5" id="KW-0238">DNA-binding</keyword>
<evidence type="ECO:0000313" key="9">
    <source>
        <dbReference type="Proteomes" id="UP000264313"/>
    </source>
</evidence>
<dbReference type="PANTHER" id="PTHR33202">
    <property type="entry name" value="ZINC UPTAKE REGULATION PROTEIN"/>
    <property type="match status" value="1"/>
</dbReference>
<keyword evidence="4" id="KW-0805">Transcription regulation</keyword>
<comment type="cofactor">
    <cofactor evidence="7">
        <name>Zn(2+)</name>
        <dbReference type="ChEBI" id="CHEBI:29105"/>
    </cofactor>
    <text evidence="7">Binds 1 zinc ion per subunit.</text>
</comment>
<accession>A0A351RBP7</accession>
<dbReference type="InterPro" id="IPR002481">
    <property type="entry name" value="FUR"/>
</dbReference>
<evidence type="ECO:0000256" key="3">
    <source>
        <dbReference type="ARBA" id="ARBA00022833"/>
    </source>
</evidence>
<evidence type="ECO:0000256" key="4">
    <source>
        <dbReference type="ARBA" id="ARBA00023015"/>
    </source>
</evidence>
<dbReference type="SUPFAM" id="SSF46785">
    <property type="entry name" value="Winged helix' DNA-binding domain"/>
    <property type="match status" value="1"/>
</dbReference>
<dbReference type="GO" id="GO:0003700">
    <property type="term" value="F:DNA-binding transcription factor activity"/>
    <property type="evidence" value="ECO:0007669"/>
    <property type="project" value="InterPro"/>
</dbReference>
<dbReference type="Gene3D" id="1.10.10.10">
    <property type="entry name" value="Winged helix-like DNA-binding domain superfamily/Winged helix DNA-binding domain"/>
    <property type="match status" value="1"/>
</dbReference>
<name>A0A351RBP7_9PROT</name>
<evidence type="ECO:0000256" key="6">
    <source>
        <dbReference type="ARBA" id="ARBA00023163"/>
    </source>
</evidence>
<dbReference type="Pfam" id="PF01475">
    <property type="entry name" value="FUR"/>
    <property type="match status" value="1"/>
</dbReference>
<dbReference type="InterPro" id="IPR036388">
    <property type="entry name" value="WH-like_DNA-bd_sf"/>
</dbReference>
<dbReference type="Gene3D" id="3.30.1490.190">
    <property type="match status" value="1"/>
</dbReference>
<evidence type="ECO:0000256" key="2">
    <source>
        <dbReference type="ARBA" id="ARBA00022491"/>
    </source>
</evidence>
<sequence length="151" mass="17298">MKIQQIFTDAGLRSTKARIAVLNVLTNVNSALSHSEILEQMSSQKEFDRVTIYRVLDWLTEHHLIHKISGENRAWKFQLSQSSYTPIKPDSDKKQFLANLHQHAHLHCTSCGKVTCIHELKPQFPKQVLAQYHVESIDINIKGLCSDCNHP</sequence>
<feature type="binding site" evidence="7">
    <location>
        <position position="111"/>
    </location>
    <ligand>
        <name>Zn(2+)</name>
        <dbReference type="ChEBI" id="CHEBI:29105"/>
    </ligand>
</feature>
<reference evidence="8 9" key="1">
    <citation type="journal article" date="2018" name="Nat. Biotechnol.">
        <title>A standardized bacterial taxonomy based on genome phylogeny substantially revises the tree of life.</title>
        <authorList>
            <person name="Parks D.H."/>
            <person name="Chuvochina M."/>
            <person name="Waite D.W."/>
            <person name="Rinke C."/>
            <person name="Skarshewski A."/>
            <person name="Chaumeil P.A."/>
            <person name="Hugenholtz P."/>
        </authorList>
    </citation>
    <scope>NUCLEOTIDE SEQUENCE [LARGE SCALE GENOMIC DNA]</scope>
    <source>
        <strain evidence="8">UBA9958</strain>
    </source>
</reference>
<dbReference type="GO" id="GO:0008270">
    <property type="term" value="F:zinc ion binding"/>
    <property type="evidence" value="ECO:0007669"/>
    <property type="project" value="TreeGrafter"/>
</dbReference>
<proteinExistence type="inferred from homology"/>
<comment type="caution">
    <text evidence="8">The sequence shown here is derived from an EMBL/GenBank/DDBJ whole genome shotgun (WGS) entry which is preliminary data.</text>
</comment>
<organism evidence="8 9">
    <name type="scientific">Methylotenera mobilis</name>
    <dbReference type="NCBI Taxonomy" id="359408"/>
    <lineage>
        <taxon>Bacteria</taxon>
        <taxon>Pseudomonadati</taxon>
        <taxon>Pseudomonadota</taxon>
        <taxon>Betaproteobacteria</taxon>
        <taxon>Nitrosomonadales</taxon>
        <taxon>Methylophilaceae</taxon>
        <taxon>Methylotenera</taxon>
    </lineage>
</organism>
<evidence type="ECO:0000313" key="8">
    <source>
        <dbReference type="EMBL" id="HBA09468.1"/>
    </source>
</evidence>
<feature type="binding site" evidence="7">
    <location>
        <position position="148"/>
    </location>
    <ligand>
        <name>Zn(2+)</name>
        <dbReference type="ChEBI" id="CHEBI:29105"/>
    </ligand>
</feature>
<dbReference type="AlphaFoldDB" id="A0A351RBP7"/>
<dbReference type="Proteomes" id="UP000264313">
    <property type="component" value="Unassembled WGS sequence"/>
</dbReference>
<keyword evidence="6" id="KW-0804">Transcription</keyword>
<evidence type="ECO:0000256" key="5">
    <source>
        <dbReference type="ARBA" id="ARBA00023125"/>
    </source>
</evidence>
<keyword evidence="7" id="KW-0479">Metal-binding</keyword>
<dbReference type="InterPro" id="IPR036390">
    <property type="entry name" value="WH_DNA-bd_sf"/>
</dbReference>
<dbReference type="GO" id="GO:0000976">
    <property type="term" value="F:transcription cis-regulatory region binding"/>
    <property type="evidence" value="ECO:0007669"/>
    <property type="project" value="TreeGrafter"/>
</dbReference>
<feature type="binding site" evidence="7">
    <location>
        <position position="108"/>
    </location>
    <ligand>
        <name>Zn(2+)</name>
        <dbReference type="ChEBI" id="CHEBI:29105"/>
    </ligand>
</feature>
<dbReference type="EMBL" id="DNAA01000190">
    <property type="protein sequence ID" value="HBA09468.1"/>
    <property type="molecule type" value="Genomic_DNA"/>
</dbReference>
<dbReference type="PANTHER" id="PTHR33202:SF7">
    <property type="entry name" value="FERRIC UPTAKE REGULATION PROTEIN"/>
    <property type="match status" value="1"/>
</dbReference>
<dbReference type="GO" id="GO:1900376">
    <property type="term" value="P:regulation of secondary metabolite biosynthetic process"/>
    <property type="evidence" value="ECO:0007669"/>
    <property type="project" value="TreeGrafter"/>
</dbReference>
<feature type="binding site" evidence="7">
    <location>
        <position position="145"/>
    </location>
    <ligand>
        <name>Zn(2+)</name>
        <dbReference type="ChEBI" id="CHEBI:29105"/>
    </ligand>
</feature>
<dbReference type="GO" id="GO:0045892">
    <property type="term" value="P:negative regulation of DNA-templated transcription"/>
    <property type="evidence" value="ECO:0007669"/>
    <property type="project" value="TreeGrafter"/>
</dbReference>